<dbReference type="PANTHER" id="PTHR30213">
    <property type="entry name" value="INNER MEMBRANE PROTEIN YHJD"/>
    <property type="match status" value="1"/>
</dbReference>
<dbReference type="EMBL" id="JAPQER010000003">
    <property type="protein sequence ID" value="MCY6484498.1"/>
    <property type="molecule type" value="Genomic_DNA"/>
</dbReference>
<evidence type="ECO:0000256" key="5">
    <source>
        <dbReference type="ARBA" id="ARBA00023136"/>
    </source>
</evidence>
<gene>
    <name evidence="7" type="ORF">OW763_09115</name>
</gene>
<comment type="subcellular location">
    <subcellularLocation>
        <location evidence="1">Cell membrane</location>
        <topology evidence="1">Multi-pass membrane protein</topology>
    </subcellularLocation>
</comment>
<feature type="transmembrane region" description="Helical" evidence="6">
    <location>
        <begin position="174"/>
        <end position="194"/>
    </location>
</feature>
<name>A0ABT4CZU6_9CLOT</name>
<dbReference type="InterPro" id="IPR017039">
    <property type="entry name" value="Virul_fac_BrkB"/>
</dbReference>
<evidence type="ECO:0000313" key="7">
    <source>
        <dbReference type="EMBL" id="MCY6484498.1"/>
    </source>
</evidence>
<dbReference type="Pfam" id="PF03631">
    <property type="entry name" value="Virul_fac_BrkB"/>
    <property type="match status" value="1"/>
</dbReference>
<keyword evidence="4 6" id="KW-1133">Transmembrane helix</keyword>
<keyword evidence="3 6" id="KW-0812">Transmembrane</keyword>
<evidence type="ECO:0000256" key="2">
    <source>
        <dbReference type="ARBA" id="ARBA00022475"/>
    </source>
</evidence>
<reference evidence="7" key="1">
    <citation type="submission" date="2022-12" db="EMBL/GenBank/DDBJ databases">
        <authorList>
            <person name="Wang J."/>
        </authorList>
    </citation>
    <scope>NUCLEOTIDE SEQUENCE</scope>
    <source>
        <strain evidence="7">HY-45-18</strain>
    </source>
</reference>
<dbReference type="NCBIfam" id="TIGR00765">
    <property type="entry name" value="yihY_not_rbn"/>
    <property type="match status" value="1"/>
</dbReference>
<dbReference type="PANTHER" id="PTHR30213:SF0">
    <property type="entry name" value="UPF0761 MEMBRANE PROTEIN YIHY"/>
    <property type="match status" value="1"/>
</dbReference>
<keyword evidence="2" id="KW-1003">Cell membrane</keyword>
<evidence type="ECO:0000256" key="6">
    <source>
        <dbReference type="SAM" id="Phobius"/>
    </source>
</evidence>
<keyword evidence="5 6" id="KW-0472">Membrane</keyword>
<dbReference type="Proteomes" id="UP001078443">
    <property type="component" value="Unassembled WGS sequence"/>
</dbReference>
<evidence type="ECO:0000256" key="4">
    <source>
        <dbReference type="ARBA" id="ARBA00022989"/>
    </source>
</evidence>
<organism evidence="7 8">
    <name type="scientific">Clostridium aestuarii</name>
    <dbReference type="NCBI Taxonomy" id="338193"/>
    <lineage>
        <taxon>Bacteria</taxon>
        <taxon>Bacillati</taxon>
        <taxon>Bacillota</taxon>
        <taxon>Clostridia</taxon>
        <taxon>Eubacteriales</taxon>
        <taxon>Clostridiaceae</taxon>
        <taxon>Clostridium</taxon>
    </lineage>
</organism>
<sequence length="270" mass="30753">MKKQNKYLLLRLIYKTKEDDIFALGSQLAYSLLLSFFPFLIFLMTMIGFSSVTSNDVLLSLRRIMPSNAFELIYATVIEIFDSRKSDLLSFSLIITIFIASNGFTAVINALNKAYDMNENRSFWEVYLTAILCTFILAFMIMFSLFLLVLGNLIGITISTTFNLPSTFDFVWDLLRYFITLMSMIFIFAIIYKLTPARKLKFVEVLPGSIFATIGWLIASMCFAFYVDNFNNYSKLYGGIGAVIVLLIWLFLTSVIILIGGEINSLLIES</sequence>
<protein>
    <submittedName>
        <fullName evidence="7">YihY/virulence factor BrkB family protein</fullName>
    </submittedName>
</protein>
<accession>A0ABT4CZU6</accession>
<feature type="transmembrane region" description="Helical" evidence="6">
    <location>
        <begin position="21"/>
        <end position="49"/>
    </location>
</feature>
<feature type="transmembrane region" description="Helical" evidence="6">
    <location>
        <begin position="88"/>
        <end position="111"/>
    </location>
</feature>
<proteinExistence type="predicted"/>
<evidence type="ECO:0000256" key="3">
    <source>
        <dbReference type="ARBA" id="ARBA00022692"/>
    </source>
</evidence>
<evidence type="ECO:0000313" key="8">
    <source>
        <dbReference type="Proteomes" id="UP001078443"/>
    </source>
</evidence>
<feature type="transmembrane region" description="Helical" evidence="6">
    <location>
        <begin position="239"/>
        <end position="260"/>
    </location>
</feature>
<evidence type="ECO:0000256" key="1">
    <source>
        <dbReference type="ARBA" id="ARBA00004651"/>
    </source>
</evidence>
<dbReference type="PIRSF" id="PIRSF035875">
    <property type="entry name" value="RNase_BN"/>
    <property type="match status" value="1"/>
</dbReference>
<feature type="transmembrane region" description="Helical" evidence="6">
    <location>
        <begin position="206"/>
        <end position="227"/>
    </location>
</feature>
<comment type="caution">
    <text evidence="7">The sequence shown here is derived from an EMBL/GenBank/DDBJ whole genome shotgun (WGS) entry which is preliminary data.</text>
</comment>
<feature type="transmembrane region" description="Helical" evidence="6">
    <location>
        <begin position="123"/>
        <end position="154"/>
    </location>
</feature>
<keyword evidence="8" id="KW-1185">Reference proteome</keyword>
<dbReference type="RefSeq" id="WP_268040798.1">
    <property type="nucleotide sequence ID" value="NZ_JAPQER010000003.1"/>
</dbReference>